<dbReference type="AlphaFoldDB" id="A0AA37PVF3"/>
<reference evidence="2" key="3">
    <citation type="journal article" date="2022" name="Microbiol. Resour. Announc.">
        <title>Draft Genome Sequences of Eight Mycobacterium montefiorense Strains Isolated from Salamanders in Captivity.</title>
        <authorList>
            <person name="Komine T."/>
            <person name="Ihara H."/>
            <person name="Fukano H."/>
            <person name="Hoshino Y."/>
            <person name="Kurata O."/>
            <person name="Wada S."/>
        </authorList>
    </citation>
    <scope>NUCLEOTIDE SEQUENCE</scope>
    <source>
        <strain evidence="2">NJB18185</strain>
    </source>
</reference>
<name>A0AA37PVF3_9MYCO</name>
<comment type="caution">
    <text evidence="2">The sequence shown here is derived from an EMBL/GenBank/DDBJ whole genome shotgun (WGS) entry which is preliminary data.</text>
</comment>
<accession>A0AA37PVF3</accession>
<reference evidence="1" key="1">
    <citation type="journal article" date="2018" name="Genome Announc.">
        <title>Draft Genome Sequence of Mycobacterium montefiorense Isolated from Japanese Black Salamander (Hynobius nigrescens).</title>
        <authorList>
            <person name="Fukano H."/>
            <person name="Yoshida M."/>
            <person name="Shimizu A."/>
            <person name="Iwao H."/>
            <person name="Katayama Y."/>
            <person name="Omatsu T."/>
            <person name="Mizutani T."/>
            <person name="Kurata O."/>
            <person name="Wada S."/>
            <person name="Hoshino Y."/>
        </authorList>
    </citation>
    <scope>NUCLEOTIDE SEQUENCE</scope>
    <source>
        <strain evidence="1">BS</strain>
    </source>
</reference>
<reference evidence="3" key="2">
    <citation type="submission" date="2018-04" db="EMBL/GenBank/DDBJ databases">
        <title>Draft genome sequence of Mycobacterium montefiorense isolated from Japanese black salamander.</title>
        <authorList>
            <person name="Fukano H."/>
            <person name="Yoshida M."/>
            <person name="Shimizu A."/>
            <person name="Iwao H."/>
            <person name="Kurata O."/>
            <person name="Katayama Y."/>
            <person name="Omatsu T."/>
            <person name="Mizutani T."/>
            <person name="Wada S."/>
            <person name="Hoshino Y."/>
        </authorList>
    </citation>
    <scope>NUCLEOTIDE SEQUENCE [LARGE SCALE GENOMIC DNA]</scope>
    <source>
        <strain evidence="3">BS</strain>
    </source>
</reference>
<proteinExistence type="predicted"/>
<organism evidence="2 4">
    <name type="scientific">Mycobacterium montefiorense</name>
    <dbReference type="NCBI Taxonomy" id="154654"/>
    <lineage>
        <taxon>Bacteria</taxon>
        <taxon>Bacillati</taxon>
        <taxon>Actinomycetota</taxon>
        <taxon>Actinomycetes</taxon>
        <taxon>Mycobacteriales</taxon>
        <taxon>Mycobacteriaceae</taxon>
        <taxon>Mycobacterium</taxon>
        <taxon>Mycobacterium simiae complex</taxon>
    </lineage>
</organism>
<keyword evidence="3" id="KW-1185">Reference proteome</keyword>
<reference evidence="2" key="4">
    <citation type="submission" date="2022-04" db="EMBL/GenBank/DDBJ databases">
        <authorList>
            <person name="Komine T."/>
            <person name="Fukano H."/>
            <person name="Wada S."/>
        </authorList>
    </citation>
    <scope>NUCLEOTIDE SEQUENCE</scope>
    <source>
        <strain evidence="2">NJB18185</strain>
    </source>
</reference>
<evidence type="ECO:0000313" key="3">
    <source>
        <dbReference type="Proteomes" id="UP000245060"/>
    </source>
</evidence>
<dbReference type="EMBL" id="BQYH01000065">
    <property type="protein sequence ID" value="GKU74995.1"/>
    <property type="molecule type" value="Genomic_DNA"/>
</dbReference>
<evidence type="ECO:0000313" key="4">
    <source>
        <dbReference type="Proteomes" id="UP001139505"/>
    </source>
</evidence>
<sequence>MEPDLRRVGLLQQRSMDSDLVERLAAFGRLMIKDQISESEIAIIRMLREWPGFADGDMVE</sequence>
<dbReference type="Proteomes" id="UP000245060">
    <property type="component" value="Unassembled WGS sequence"/>
</dbReference>
<dbReference type="EMBL" id="BFCH01000019">
    <property type="protein sequence ID" value="GBG39422.1"/>
    <property type="molecule type" value="Genomic_DNA"/>
</dbReference>
<evidence type="ECO:0000313" key="2">
    <source>
        <dbReference type="EMBL" id="GKU74995.1"/>
    </source>
</evidence>
<dbReference type="Proteomes" id="UP001139505">
    <property type="component" value="Unassembled WGS sequence"/>
</dbReference>
<protein>
    <submittedName>
        <fullName evidence="2">Uncharacterized protein</fullName>
    </submittedName>
</protein>
<gene>
    <name evidence="1" type="ORF">MmonteBS_37940</name>
    <name evidence="2" type="ORF">NJB18185_47660</name>
</gene>
<evidence type="ECO:0000313" key="1">
    <source>
        <dbReference type="EMBL" id="GBG39422.1"/>
    </source>
</evidence>